<name>A0A371HJT7_MUCPR</name>
<dbReference type="AlphaFoldDB" id="A0A371HJT7"/>
<feature type="non-terminal residue" evidence="2">
    <location>
        <position position="1"/>
    </location>
</feature>
<dbReference type="EMBL" id="QJKJ01002396">
    <property type="protein sequence ID" value="RDY03061.1"/>
    <property type="molecule type" value="Genomic_DNA"/>
</dbReference>
<feature type="region of interest" description="Disordered" evidence="1">
    <location>
        <begin position="1"/>
        <end position="32"/>
    </location>
</feature>
<proteinExistence type="predicted"/>
<gene>
    <name evidence="2" type="ORF">CR513_13404</name>
</gene>
<evidence type="ECO:0000313" key="2">
    <source>
        <dbReference type="EMBL" id="RDY03061.1"/>
    </source>
</evidence>
<accession>A0A371HJT7</accession>
<evidence type="ECO:0000313" key="3">
    <source>
        <dbReference type="Proteomes" id="UP000257109"/>
    </source>
</evidence>
<protein>
    <submittedName>
        <fullName evidence="2">Uncharacterized protein</fullName>
    </submittedName>
</protein>
<evidence type="ECO:0000256" key="1">
    <source>
        <dbReference type="SAM" id="MobiDB-lite"/>
    </source>
</evidence>
<dbReference type="Proteomes" id="UP000257109">
    <property type="component" value="Unassembled WGS sequence"/>
</dbReference>
<keyword evidence="3" id="KW-1185">Reference proteome</keyword>
<feature type="compositionally biased region" description="Basic and acidic residues" evidence="1">
    <location>
        <begin position="10"/>
        <end position="22"/>
    </location>
</feature>
<organism evidence="2 3">
    <name type="scientific">Mucuna pruriens</name>
    <name type="common">Velvet bean</name>
    <name type="synonym">Dolichos pruriens</name>
    <dbReference type="NCBI Taxonomy" id="157652"/>
    <lineage>
        <taxon>Eukaryota</taxon>
        <taxon>Viridiplantae</taxon>
        <taxon>Streptophyta</taxon>
        <taxon>Embryophyta</taxon>
        <taxon>Tracheophyta</taxon>
        <taxon>Spermatophyta</taxon>
        <taxon>Magnoliopsida</taxon>
        <taxon>eudicotyledons</taxon>
        <taxon>Gunneridae</taxon>
        <taxon>Pentapetalae</taxon>
        <taxon>rosids</taxon>
        <taxon>fabids</taxon>
        <taxon>Fabales</taxon>
        <taxon>Fabaceae</taxon>
        <taxon>Papilionoideae</taxon>
        <taxon>50 kb inversion clade</taxon>
        <taxon>NPAAA clade</taxon>
        <taxon>indigoferoid/millettioid clade</taxon>
        <taxon>Phaseoleae</taxon>
        <taxon>Mucuna</taxon>
    </lineage>
</organism>
<reference evidence="2" key="1">
    <citation type="submission" date="2018-05" db="EMBL/GenBank/DDBJ databases">
        <title>Draft genome of Mucuna pruriens seed.</title>
        <authorList>
            <person name="Nnadi N.E."/>
            <person name="Vos R."/>
            <person name="Hasami M.H."/>
            <person name="Devisetty U.K."/>
            <person name="Aguiy J.C."/>
        </authorList>
    </citation>
    <scope>NUCLEOTIDE SEQUENCE [LARGE SCALE GENOMIC DNA]</scope>
    <source>
        <strain evidence="2">JCA_2017</strain>
    </source>
</reference>
<comment type="caution">
    <text evidence="2">The sequence shown here is derived from an EMBL/GenBank/DDBJ whole genome shotgun (WGS) entry which is preliminary data.</text>
</comment>
<sequence length="104" mass="12242">MNKHFSNNVRSHEEDKDSKESSMELSGPRNEHIIRGRIRKLQDEVQVKTRRVLRRPRDNPRDREIEGVKIKIPSFLGESNHNLYLEREVKVMVATLEFSGYALV</sequence>